<evidence type="ECO:0000313" key="4">
    <source>
        <dbReference type="Proteomes" id="UP000197208"/>
    </source>
</evidence>
<dbReference type="GO" id="GO:0000150">
    <property type="term" value="F:DNA strand exchange activity"/>
    <property type="evidence" value="ECO:0007669"/>
    <property type="project" value="InterPro"/>
</dbReference>
<dbReference type="OrthoDB" id="9781670at2"/>
<dbReference type="Proteomes" id="UP000197208">
    <property type="component" value="Unassembled WGS sequence"/>
</dbReference>
<dbReference type="SMART" id="SM00857">
    <property type="entry name" value="Resolvase"/>
    <property type="match status" value="1"/>
</dbReference>
<evidence type="ECO:0008006" key="5">
    <source>
        <dbReference type="Google" id="ProtNLM"/>
    </source>
</evidence>
<dbReference type="Pfam" id="PF13408">
    <property type="entry name" value="Zn_ribbon_recom"/>
    <property type="match status" value="1"/>
</dbReference>
<keyword evidence="4" id="KW-1185">Reference proteome</keyword>
<protein>
    <recommendedName>
        <fullName evidence="5">Recombinase family protein</fullName>
    </recommendedName>
</protein>
<dbReference type="EMBL" id="NHMK01000020">
    <property type="protein sequence ID" value="OWL95052.1"/>
    <property type="molecule type" value="Genomic_DNA"/>
</dbReference>
<organism evidence="3 4">
    <name type="scientific">Deinococcus indicus</name>
    <dbReference type="NCBI Taxonomy" id="223556"/>
    <lineage>
        <taxon>Bacteria</taxon>
        <taxon>Thermotogati</taxon>
        <taxon>Deinococcota</taxon>
        <taxon>Deinococci</taxon>
        <taxon>Deinococcales</taxon>
        <taxon>Deinococcaceae</taxon>
        <taxon>Deinococcus</taxon>
    </lineage>
</organism>
<name>A0A246BIG5_9DEIO</name>
<dbReference type="AlphaFoldDB" id="A0A246BIG5"/>
<evidence type="ECO:0000313" key="3">
    <source>
        <dbReference type="EMBL" id="OWL95052.1"/>
    </source>
</evidence>
<reference evidence="3 4" key="1">
    <citation type="submission" date="2017-05" db="EMBL/GenBank/DDBJ databases">
        <title>De novo genome assembly of Deniococcus indicus strain DR1.</title>
        <authorList>
            <person name="Chauhan D."/>
            <person name="Yennamalli R.M."/>
            <person name="Priyadarshini R."/>
        </authorList>
    </citation>
    <scope>NUCLEOTIDE SEQUENCE [LARGE SCALE GENOMIC DNA]</scope>
    <source>
        <strain evidence="3 4">DR1</strain>
    </source>
</reference>
<dbReference type="CDD" id="cd00338">
    <property type="entry name" value="Ser_Recombinase"/>
    <property type="match status" value="1"/>
</dbReference>
<dbReference type="RefSeq" id="WP_088249141.1">
    <property type="nucleotide sequence ID" value="NZ_NHMK01000020.1"/>
</dbReference>
<dbReference type="InterPro" id="IPR011109">
    <property type="entry name" value="DNA_bind_recombinase_dom"/>
</dbReference>
<dbReference type="SUPFAM" id="SSF53041">
    <property type="entry name" value="Resolvase-like"/>
    <property type="match status" value="1"/>
</dbReference>
<dbReference type="PANTHER" id="PTHR30461:SF23">
    <property type="entry name" value="DNA RECOMBINASE-RELATED"/>
    <property type="match status" value="1"/>
</dbReference>
<dbReference type="Pfam" id="PF07508">
    <property type="entry name" value="Recombinase"/>
    <property type="match status" value="1"/>
</dbReference>
<feature type="domain" description="Resolvase/invertase-type recombinase catalytic" evidence="1">
    <location>
        <begin position="7"/>
        <end position="153"/>
    </location>
</feature>
<proteinExistence type="predicted"/>
<gene>
    <name evidence="3" type="ORF">CBQ26_13440</name>
</gene>
<dbReference type="InterPro" id="IPR036162">
    <property type="entry name" value="Resolvase-like_N_sf"/>
</dbReference>
<dbReference type="Pfam" id="PF00239">
    <property type="entry name" value="Resolvase"/>
    <property type="match status" value="1"/>
</dbReference>
<feature type="domain" description="Recombinase" evidence="2">
    <location>
        <begin position="155"/>
        <end position="263"/>
    </location>
</feature>
<dbReference type="GO" id="GO:0003677">
    <property type="term" value="F:DNA binding"/>
    <property type="evidence" value="ECO:0007669"/>
    <property type="project" value="InterPro"/>
</dbReference>
<dbReference type="PROSITE" id="PS51736">
    <property type="entry name" value="RECOMBINASES_3"/>
    <property type="match status" value="1"/>
</dbReference>
<dbReference type="InterPro" id="IPR006119">
    <property type="entry name" value="Resolv_N"/>
</dbReference>
<dbReference type="Gene3D" id="3.90.1750.20">
    <property type="entry name" value="Putative Large Serine Recombinase, Chain B, Domain 2"/>
    <property type="match status" value="1"/>
</dbReference>
<dbReference type="InterPro" id="IPR038109">
    <property type="entry name" value="DNA_bind_recomb_sf"/>
</dbReference>
<dbReference type="InterPro" id="IPR050639">
    <property type="entry name" value="SSR_resolvase"/>
</dbReference>
<evidence type="ECO:0000259" key="2">
    <source>
        <dbReference type="PROSITE" id="PS51737"/>
    </source>
</evidence>
<dbReference type="PANTHER" id="PTHR30461">
    <property type="entry name" value="DNA-INVERTASE FROM LAMBDOID PROPHAGE"/>
    <property type="match status" value="1"/>
</dbReference>
<sequence>MLGHTLPAAIYLRVSGKLQAGPDRFGLQSQEHECRAYAARLGLSVARVYVDQITGVSDDREQFQQLLRDAEAYSAVILGVQDRLARNVPLSYMMLEALQAVGLQVHSAGEGRLDLEDDTNALGFGIRAVIADQERRRITKRMYGGKLAKVRAGQPVAPIRAYGWKDGRPDPETAPRLRWIFEQMETQGANQVIYTLEAEGVPSPAGRPRWTKTTLLKIIGNPVYKGEYGFARKGERLTIPVEPLVTPEQWERVNAAVHARHRNQGRAGTQAHIYQLQGVARCGRCGSVITSTGVQQLKSGEKLRYYYCRGTLRIEGAHCEHRTYYRIEDVHAVIEDALTALAQDDRAVMQAVQAPAPTPRTQDGALARLDAEWDRWKGALRAGAITPEELATERRRIDATRARLLEVPAAAPALDVKAWQAALLEQRANLPLGQALRAAGITVLLDVGGAVTFKIRGSG</sequence>
<dbReference type="Gene3D" id="3.40.50.1390">
    <property type="entry name" value="Resolvase, N-terminal catalytic domain"/>
    <property type="match status" value="1"/>
</dbReference>
<evidence type="ECO:0000259" key="1">
    <source>
        <dbReference type="PROSITE" id="PS51736"/>
    </source>
</evidence>
<dbReference type="InterPro" id="IPR025827">
    <property type="entry name" value="Zn_ribbon_recom_dom"/>
</dbReference>
<accession>A0A246BIG5</accession>
<dbReference type="PROSITE" id="PS51737">
    <property type="entry name" value="RECOMBINASE_DNA_BIND"/>
    <property type="match status" value="1"/>
</dbReference>
<comment type="caution">
    <text evidence="3">The sequence shown here is derived from an EMBL/GenBank/DDBJ whole genome shotgun (WGS) entry which is preliminary data.</text>
</comment>